<dbReference type="EMBL" id="LAZR01013706">
    <property type="protein sequence ID" value="KKM20728.1"/>
    <property type="molecule type" value="Genomic_DNA"/>
</dbReference>
<dbReference type="PANTHER" id="PTHR42646">
    <property type="entry name" value="FLAP ENDONUCLEASE XNI"/>
    <property type="match status" value="1"/>
</dbReference>
<dbReference type="GO" id="GO:0033567">
    <property type="term" value="P:DNA replication, Okazaki fragment processing"/>
    <property type="evidence" value="ECO:0007669"/>
    <property type="project" value="InterPro"/>
</dbReference>
<keyword evidence="2" id="KW-0378">Hydrolase</keyword>
<dbReference type="AlphaFoldDB" id="A0A0F9KF03"/>
<dbReference type="SUPFAM" id="SSF88723">
    <property type="entry name" value="PIN domain-like"/>
    <property type="match status" value="1"/>
</dbReference>
<reference evidence="4" key="1">
    <citation type="journal article" date="2015" name="Nature">
        <title>Complex archaea that bridge the gap between prokaryotes and eukaryotes.</title>
        <authorList>
            <person name="Spang A."/>
            <person name="Saw J.H."/>
            <person name="Jorgensen S.L."/>
            <person name="Zaremba-Niedzwiedzka K."/>
            <person name="Martijn J."/>
            <person name="Lind A.E."/>
            <person name="van Eijk R."/>
            <person name="Schleper C."/>
            <person name="Guy L."/>
            <person name="Ettema T.J."/>
        </authorList>
    </citation>
    <scope>NUCLEOTIDE SEQUENCE</scope>
</reference>
<dbReference type="GO" id="GO:0003677">
    <property type="term" value="F:DNA binding"/>
    <property type="evidence" value="ECO:0007669"/>
    <property type="project" value="InterPro"/>
</dbReference>
<dbReference type="InterPro" id="IPR002421">
    <property type="entry name" value="5-3_exonuclease"/>
</dbReference>
<dbReference type="InterPro" id="IPR020046">
    <property type="entry name" value="5-3_exonucl_a-hlix_arch_N"/>
</dbReference>
<feature type="domain" description="5'-3' exonuclease" evidence="3">
    <location>
        <begin position="25"/>
        <end position="266"/>
    </location>
</feature>
<evidence type="ECO:0000313" key="4">
    <source>
        <dbReference type="EMBL" id="KKM20728.1"/>
    </source>
</evidence>
<accession>A0A0F9KF03</accession>
<name>A0A0F9KF03_9ZZZZ</name>
<protein>
    <recommendedName>
        <fullName evidence="3">5'-3' exonuclease domain-containing protein</fullName>
    </recommendedName>
</protein>
<dbReference type="Gene3D" id="3.40.50.1010">
    <property type="entry name" value="5'-nuclease"/>
    <property type="match status" value="1"/>
</dbReference>
<comment type="caution">
    <text evidence="4">The sequence shown here is derived from an EMBL/GenBank/DDBJ whole genome shotgun (WGS) entry which is preliminary data.</text>
</comment>
<dbReference type="InterPro" id="IPR029060">
    <property type="entry name" value="PIN-like_dom_sf"/>
</dbReference>
<evidence type="ECO:0000256" key="1">
    <source>
        <dbReference type="ARBA" id="ARBA00022722"/>
    </source>
</evidence>
<sequence>MLHIVANVQVKAGNKDIPDMVLNHIRVFIASIEKNSGCQHAIKFYQSIGHENYRNCILPQYKAHRIVTEAIKIWKPTIVEAFKEIGGIGLKYIESDDAISVLAEIIGAENVVIVSSDKDMMQVPGIHYNPFKTLKKDQTAEDRWSKATIATAHKFLWQQVLSGDTTDMPNNLCGIEGVGLVTAKALLDNAGIYTPYPKTIEWAYTKKYGSKEGFIRANRTYKMVKLLSKYGCDFISDYPKAHTEMKILELTESTEIVDEIAQLFYAPNNNPNLFK</sequence>
<dbReference type="GO" id="GO:0008409">
    <property type="term" value="F:5'-3' exonuclease activity"/>
    <property type="evidence" value="ECO:0007669"/>
    <property type="project" value="InterPro"/>
</dbReference>
<proteinExistence type="predicted"/>
<dbReference type="Pfam" id="PF02739">
    <property type="entry name" value="5_3_exonuc_N"/>
    <property type="match status" value="1"/>
</dbReference>
<organism evidence="4">
    <name type="scientific">marine sediment metagenome</name>
    <dbReference type="NCBI Taxonomy" id="412755"/>
    <lineage>
        <taxon>unclassified sequences</taxon>
        <taxon>metagenomes</taxon>
        <taxon>ecological metagenomes</taxon>
    </lineage>
</organism>
<dbReference type="InterPro" id="IPR038969">
    <property type="entry name" value="FEN"/>
</dbReference>
<evidence type="ECO:0000259" key="3">
    <source>
        <dbReference type="SMART" id="SM00475"/>
    </source>
</evidence>
<dbReference type="GO" id="GO:0017108">
    <property type="term" value="F:5'-flap endonuclease activity"/>
    <property type="evidence" value="ECO:0007669"/>
    <property type="project" value="InterPro"/>
</dbReference>
<gene>
    <name evidence="4" type="ORF">LCGC14_1642550</name>
</gene>
<evidence type="ECO:0000256" key="2">
    <source>
        <dbReference type="ARBA" id="ARBA00022801"/>
    </source>
</evidence>
<dbReference type="PANTHER" id="PTHR42646:SF2">
    <property type="entry name" value="5'-3' EXONUCLEASE FAMILY PROTEIN"/>
    <property type="match status" value="1"/>
</dbReference>
<keyword evidence="1" id="KW-0540">Nuclease</keyword>
<dbReference type="SMART" id="SM00475">
    <property type="entry name" value="53EXOc"/>
    <property type="match status" value="1"/>
</dbReference>